<reference evidence="1" key="2">
    <citation type="submission" date="2023-01" db="EMBL/GenBank/DDBJ databases">
        <authorList>
            <person name="Petersen C."/>
        </authorList>
    </citation>
    <scope>NUCLEOTIDE SEQUENCE</scope>
    <source>
        <strain evidence="1">IBT 12815</strain>
    </source>
</reference>
<dbReference type="RefSeq" id="XP_056755361.1">
    <property type="nucleotide sequence ID" value="XM_056895613.1"/>
</dbReference>
<reference evidence="1" key="1">
    <citation type="journal article" date="2023" name="IMA Fungus">
        <title>Comparative genomic study of the Penicillium genus elucidates a diverse pangenome and 15 lateral gene transfer events.</title>
        <authorList>
            <person name="Petersen C."/>
            <person name="Sorensen T."/>
            <person name="Nielsen M.R."/>
            <person name="Sondergaard T.E."/>
            <person name="Sorensen J.L."/>
            <person name="Fitzpatrick D.A."/>
            <person name="Frisvad J.C."/>
            <person name="Nielsen K.L."/>
        </authorList>
    </citation>
    <scope>NUCLEOTIDE SEQUENCE</scope>
    <source>
        <strain evidence="1">IBT 12815</strain>
    </source>
</reference>
<gene>
    <name evidence="1" type="ORF">N7537_004556</name>
</gene>
<evidence type="ECO:0000313" key="1">
    <source>
        <dbReference type="EMBL" id="KAJ5607937.1"/>
    </source>
</evidence>
<sequence length="97" mass="10829">MHVASLRLSHSRTMSLPAERNHNTVYGIDTMTLRLGMARPSNPANGNPKPFPALSVESSTVYLIWDEADFPYSSDRCAHTGRYHDLEAPQFQLALEA</sequence>
<evidence type="ECO:0000313" key="2">
    <source>
        <dbReference type="Proteomes" id="UP001213799"/>
    </source>
</evidence>
<organism evidence="1 2">
    <name type="scientific">Penicillium hordei</name>
    <dbReference type="NCBI Taxonomy" id="40994"/>
    <lineage>
        <taxon>Eukaryota</taxon>
        <taxon>Fungi</taxon>
        <taxon>Dikarya</taxon>
        <taxon>Ascomycota</taxon>
        <taxon>Pezizomycotina</taxon>
        <taxon>Eurotiomycetes</taxon>
        <taxon>Eurotiomycetidae</taxon>
        <taxon>Eurotiales</taxon>
        <taxon>Aspergillaceae</taxon>
        <taxon>Penicillium</taxon>
    </lineage>
</organism>
<comment type="caution">
    <text evidence="1">The sequence shown here is derived from an EMBL/GenBank/DDBJ whole genome shotgun (WGS) entry which is preliminary data.</text>
</comment>
<dbReference type="GeneID" id="81585855"/>
<dbReference type="AlphaFoldDB" id="A0AAD6EBM7"/>
<dbReference type="Proteomes" id="UP001213799">
    <property type="component" value="Unassembled WGS sequence"/>
</dbReference>
<accession>A0AAD6EBM7</accession>
<dbReference type="EMBL" id="JAQJAE010000002">
    <property type="protein sequence ID" value="KAJ5607937.1"/>
    <property type="molecule type" value="Genomic_DNA"/>
</dbReference>
<keyword evidence="2" id="KW-1185">Reference proteome</keyword>
<name>A0AAD6EBM7_9EURO</name>
<protein>
    <submittedName>
        <fullName evidence="1">Uncharacterized protein</fullName>
    </submittedName>
</protein>
<proteinExistence type="predicted"/>